<dbReference type="GO" id="GO:0003677">
    <property type="term" value="F:DNA binding"/>
    <property type="evidence" value="ECO:0007669"/>
    <property type="project" value="UniProtKB-UniRule"/>
</dbReference>
<dbReference type="Gene3D" id="3.30.1360.40">
    <property type="match status" value="1"/>
</dbReference>
<dbReference type="SUPFAM" id="SSF56719">
    <property type="entry name" value="Type II DNA topoisomerase"/>
    <property type="match status" value="1"/>
</dbReference>
<feature type="coiled-coil region" evidence="11">
    <location>
        <begin position="436"/>
        <end position="484"/>
    </location>
</feature>
<dbReference type="GO" id="GO:0006261">
    <property type="term" value="P:DNA-templated DNA replication"/>
    <property type="evidence" value="ECO:0007669"/>
    <property type="project" value="UniProtKB-UniRule"/>
</dbReference>
<accession>A0A1I0GM67</accession>
<dbReference type="InterPro" id="IPR013757">
    <property type="entry name" value="Topo_IIA_A_a_sf"/>
</dbReference>
<dbReference type="InterPro" id="IPR050220">
    <property type="entry name" value="Type_II_DNA_Topoisomerases"/>
</dbReference>
<evidence type="ECO:0000313" key="14">
    <source>
        <dbReference type="Proteomes" id="UP000199568"/>
    </source>
</evidence>
<dbReference type="NCBIfam" id="NF004044">
    <property type="entry name" value="PRK05561.1"/>
    <property type="match status" value="1"/>
</dbReference>
<keyword evidence="11" id="KW-0175">Coiled coil</keyword>
<dbReference type="PROSITE" id="PS52040">
    <property type="entry name" value="TOPO_IIA"/>
    <property type="match status" value="1"/>
</dbReference>
<evidence type="ECO:0000256" key="2">
    <source>
        <dbReference type="ARBA" id="ARBA00008263"/>
    </source>
</evidence>
<dbReference type="GO" id="GO:0005737">
    <property type="term" value="C:cytoplasm"/>
    <property type="evidence" value="ECO:0007669"/>
    <property type="project" value="UniProtKB-SubCell"/>
</dbReference>
<comment type="similarity">
    <text evidence="2 9">Belongs to the type II topoisomerase GyrA/ParC subunit family.</text>
</comment>
<keyword evidence="5 9" id="KW-0067">ATP-binding</keyword>
<dbReference type="GO" id="GO:0006265">
    <property type="term" value="P:DNA topological change"/>
    <property type="evidence" value="ECO:0007669"/>
    <property type="project" value="UniProtKB-UniRule"/>
</dbReference>
<dbReference type="GO" id="GO:0005694">
    <property type="term" value="C:chromosome"/>
    <property type="evidence" value="ECO:0007669"/>
    <property type="project" value="InterPro"/>
</dbReference>
<proteinExistence type="inferred from homology"/>
<dbReference type="Pfam" id="PF03989">
    <property type="entry name" value="DNA_gyraseA_C"/>
    <property type="match status" value="6"/>
</dbReference>
<dbReference type="Pfam" id="PF00521">
    <property type="entry name" value="DNA_topoisoIV"/>
    <property type="match status" value="1"/>
</dbReference>
<keyword evidence="3 9" id="KW-0963">Cytoplasm</keyword>
<dbReference type="GO" id="GO:0009330">
    <property type="term" value="C:DNA topoisomerase type II (double strand cut, ATP-hydrolyzing) complex"/>
    <property type="evidence" value="ECO:0007669"/>
    <property type="project" value="TreeGrafter"/>
</dbReference>
<dbReference type="InterPro" id="IPR013760">
    <property type="entry name" value="Topo_IIA-like_dom_sf"/>
</dbReference>
<comment type="function">
    <text evidence="9">A type II topoisomerase that negatively supercoils closed circular double-stranded (ds) DNA in an ATP-dependent manner to modulate DNA topology and maintain chromosomes in an underwound state. Negative supercoiling favors strand separation, and DNA replication, transcription, recombination and repair, all of which involve strand separation. Also able to catalyze the interconversion of other topological isomers of dsDNA rings, including catenanes and knotted rings. Type II topoisomerases break and join 2 DNA strands simultaneously in an ATP-dependent manner.</text>
</comment>
<keyword evidence="7 9" id="KW-0238">DNA-binding</keyword>
<dbReference type="SMART" id="SM00434">
    <property type="entry name" value="TOP4c"/>
    <property type="match status" value="1"/>
</dbReference>
<comment type="miscellaneous">
    <text evidence="9">Few gyrases are as efficient as E.coli at forming negative supercoils. Not all organisms have 2 type II topoisomerases; in organisms with a single type II topoisomerase this enzyme also has to decatenate newly replicated chromosomes.</text>
</comment>
<evidence type="ECO:0000256" key="3">
    <source>
        <dbReference type="ARBA" id="ARBA00022490"/>
    </source>
</evidence>
<dbReference type="AlphaFoldDB" id="A0A1I0GM67"/>
<dbReference type="FunFam" id="1.10.268.10:FF:000001">
    <property type="entry name" value="DNA gyrase subunit A"/>
    <property type="match status" value="1"/>
</dbReference>
<keyword evidence="8 9" id="KW-0413">Isomerase</keyword>
<dbReference type="FunFam" id="3.90.199.10:FF:000001">
    <property type="entry name" value="DNA gyrase subunit A"/>
    <property type="match status" value="1"/>
</dbReference>
<evidence type="ECO:0000313" key="13">
    <source>
        <dbReference type="EMBL" id="SET72348.1"/>
    </source>
</evidence>
<evidence type="ECO:0000259" key="12">
    <source>
        <dbReference type="PROSITE" id="PS52040"/>
    </source>
</evidence>
<feature type="active site" description="O-(5'-phospho-DNA)-tyrosine intermediate" evidence="9 10">
    <location>
        <position position="122"/>
    </location>
</feature>
<keyword evidence="6 9" id="KW-0799">Topoisomerase</keyword>
<dbReference type="Gene3D" id="1.10.268.10">
    <property type="entry name" value="Topoisomerase, domain 3"/>
    <property type="match status" value="1"/>
</dbReference>
<dbReference type="InterPro" id="IPR035516">
    <property type="entry name" value="Gyrase/topoIV_suA_C"/>
</dbReference>
<dbReference type="Gene3D" id="2.120.10.90">
    <property type="entry name" value="DNA gyrase/topoisomerase IV, subunit A, C-terminal"/>
    <property type="match status" value="1"/>
</dbReference>
<dbReference type="STRING" id="426128.SAMN05660297_03281"/>
<keyword evidence="4 9" id="KW-0547">Nucleotide-binding</keyword>
<evidence type="ECO:0000256" key="10">
    <source>
        <dbReference type="PROSITE-ProRule" id="PRU01384"/>
    </source>
</evidence>
<evidence type="ECO:0000256" key="7">
    <source>
        <dbReference type="ARBA" id="ARBA00023125"/>
    </source>
</evidence>
<dbReference type="Proteomes" id="UP000199568">
    <property type="component" value="Unassembled WGS sequence"/>
</dbReference>
<dbReference type="InterPro" id="IPR006691">
    <property type="entry name" value="GyrA/parC_rep"/>
</dbReference>
<reference evidence="13 14" key="1">
    <citation type="submission" date="2016-10" db="EMBL/GenBank/DDBJ databases">
        <authorList>
            <person name="de Groot N.N."/>
        </authorList>
    </citation>
    <scope>NUCLEOTIDE SEQUENCE [LARGE SCALE GENOMIC DNA]</scope>
    <source>
        <strain evidence="13 14">DSM 18979</strain>
    </source>
</reference>
<comment type="catalytic activity">
    <reaction evidence="1 9 10">
        <text>ATP-dependent breakage, passage and rejoining of double-stranded DNA.</text>
        <dbReference type="EC" id="5.6.2.2"/>
    </reaction>
</comment>
<dbReference type="EMBL" id="FOHU01000023">
    <property type="protein sequence ID" value="SET72348.1"/>
    <property type="molecule type" value="Genomic_DNA"/>
</dbReference>
<dbReference type="EC" id="5.6.2.2" evidence="9"/>
<dbReference type="PANTHER" id="PTHR43493:SF5">
    <property type="entry name" value="DNA GYRASE SUBUNIT A, CHLOROPLASTIC_MITOCHONDRIAL"/>
    <property type="match status" value="1"/>
</dbReference>
<protein>
    <recommendedName>
        <fullName evidence="9">DNA gyrase subunit A</fullName>
        <ecNumber evidence="9">5.6.2.2</ecNumber>
    </recommendedName>
</protein>
<dbReference type="InterPro" id="IPR013758">
    <property type="entry name" value="Topo_IIA_A/C_ab"/>
</dbReference>
<dbReference type="InterPro" id="IPR002205">
    <property type="entry name" value="Topo_IIA_dom_A"/>
</dbReference>
<comment type="subcellular location">
    <subcellularLocation>
        <location evidence="9">Cytoplasm</location>
    </subcellularLocation>
</comment>
<dbReference type="HAMAP" id="MF_01897">
    <property type="entry name" value="GyrA"/>
    <property type="match status" value="1"/>
</dbReference>
<feature type="short sequence motif" description="GyrA-box" evidence="9">
    <location>
        <begin position="525"/>
        <end position="531"/>
    </location>
</feature>
<comment type="subunit">
    <text evidence="9">Heterotetramer, composed of two GyrA and two GyrB chains. In the heterotetramer, GyrA contains the active site tyrosine that forms a transient covalent intermediate with DNA, while GyrB binds cofactors and catalyzes ATP hydrolysis.</text>
</comment>
<evidence type="ECO:0000256" key="8">
    <source>
        <dbReference type="ARBA" id="ARBA00023235"/>
    </source>
</evidence>
<gene>
    <name evidence="9" type="primary">gyrA</name>
    <name evidence="13" type="ORF">SAMN05660297_03281</name>
</gene>
<dbReference type="InterPro" id="IPR005743">
    <property type="entry name" value="GyrA"/>
</dbReference>
<dbReference type="GO" id="GO:0034335">
    <property type="term" value="F:DNA negative supercoiling activity"/>
    <property type="evidence" value="ECO:0007669"/>
    <property type="project" value="UniProtKB-ARBA"/>
</dbReference>
<evidence type="ECO:0000256" key="1">
    <source>
        <dbReference type="ARBA" id="ARBA00000185"/>
    </source>
</evidence>
<dbReference type="SUPFAM" id="SSF101904">
    <property type="entry name" value="GyrA/ParC C-terminal domain-like"/>
    <property type="match status" value="1"/>
</dbReference>
<dbReference type="Gene3D" id="3.90.199.10">
    <property type="entry name" value="Topoisomerase II, domain 5"/>
    <property type="match status" value="1"/>
</dbReference>
<dbReference type="CDD" id="cd00187">
    <property type="entry name" value="TOP4c"/>
    <property type="match status" value="1"/>
</dbReference>
<dbReference type="RefSeq" id="WP_090446493.1">
    <property type="nucleotide sequence ID" value="NZ_FOHU01000023.1"/>
</dbReference>
<dbReference type="OrthoDB" id="9806486at2"/>
<name>A0A1I0GM67_9FIRM</name>
<dbReference type="FunFam" id="3.30.1360.40:FF:000002">
    <property type="entry name" value="DNA gyrase subunit A"/>
    <property type="match status" value="1"/>
</dbReference>
<dbReference type="PANTHER" id="PTHR43493">
    <property type="entry name" value="DNA GYRASE/TOPOISOMERASE SUBUNIT A"/>
    <property type="match status" value="1"/>
</dbReference>
<evidence type="ECO:0000256" key="9">
    <source>
        <dbReference type="HAMAP-Rule" id="MF_01897"/>
    </source>
</evidence>
<sequence>MTEENNKIVPIGIADEMKKSYMDYAMSVIVGRALPDVRDGLKPVHRRILYAMIELNTTPDKPHRKSARIVGDVLGKYHPHGDTAVYDAMVRMAQDFSTRYLLVDGHGNFGSVDGDSAAAMRYTEARLSKIAMEMIRDIQKNTVDFTPNFDETLEEPSVLPSKYPNLLVNGSNGIAVGMATSIPPHNLGEVIDGVITLIDQPEAGIEEIMEVIKGPDFPTGASILGKEGIKQAYRTGRGKVRVRAKATIEETQKGRQQIIVTEIPYQVNKARLIEKIADLVRDKKIEGISDLRDESDRTGMRIVIELKRDANANVVLNKLYKHSQMEDTFSIINIALVNGQPKVLNLHEILKHYIDHQKDIIIRRTKFDLDKAEAKAHILEGLKIALDHLDEVIKLIRSSKTDQIAKTGLMENFHLSERQAQAILDMRLRRLTGLEREKIEEDYEETMKLIKELREILASEALVLNIIKEELVEIKEKYADHRRTEITFDAEEINIEDMIDEEDVVITLTHFGYVKRLPIDTYKSQRRGGKGIAAVTTREEDFVEKLIITSTHDYLLFFTNKGKVYKLNVYELPEAKRQAKGTAIVNLLQLEANEHIAATIPVGREWKSQYLMMATKNGIIKKTQLNQFENTRRSGLIAISIREDDELIGVKLTDTEEEIIMITAKGMAIRFKEDDVRDMGRGAMGVRGINLSEEDKLVAMEVAEDSKDVLVVSEKGFGKRTDLSQYRLQSRGGKGIKTYNTTDKSGLLVGAKVVTDEEEILLISNDGIVIRLNVDNISKMGRNTKGVTLMRTDENKSIVSIAQVPKHEVKESEEKEE</sequence>
<evidence type="ECO:0000256" key="11">
    <source>
        <dbReference type="SAM" id="Coils"/>
    </source>
</evidence>
<feature type="domain" description="Topo IIA-type catalytic" evidence="12">
    <location>
        <begin position="34"/>
        <end position="498"/>
    </location>
</feature>
<dbReference type="NCBIfam" id="NF004043">
    <property type="entry name" value="PRK05560.1"/>
    <property type="match status" value="1"/>
</dbReference>
<dbReference type="FunFam" id="2.120.10.90:FF:000004">
    <property type="entry name" value="DNA gyrase subunit A"/>
    <property type="match status" value="1"/>
</dbReference>
<dbReference type="NCBIfam" id="TIGR01063">
    <property type="entry name" value="gyrA"/>
    <property type="match status" value="1"/>
</dbReference>
<dbReference type="GO" id="GO:0005524">
    <property type="term" value="F:ATP binding"/>
    <property type="evidence" value="ECO:0007669"/>
    <property type="project" value="UniProtKB-UniRule"/>
</dbReference>
<evidence type="ECO:0000256" key="5">
    <source>
        <dbReference type="ARBA" id="ARBA00022840"/>
    </source>
</evidence>
<evidence type="ECO:0000256" key="4">
    <source>
        <dbReference type="ARBA" id="ARBA00022741"/>
    </source>
</evidence>
<keyword evidence="14" id="KW-1185">Reference proteome</keyword>
<evidence type="ECO:0000256" key="6">
    <source>
        <dbReference type="ARBA" id="ARBA00023029"/>
    </source>
</evidence>
<organism evidence="13 14">
    <name type="scientific">Natronincola peptidivorans</name>
    <dbReference type="NCBI Taxonomy" id="426128"/>
    <lineage>
        <taxon>Bacteria</taxon>
        <taxon>Bacillati</taxon>
        <taxon>Bacillota</taxon>
        <taxon>Clostridia</taxon>
        <taxon>Peptostreptococcales</taxon>
        <taxon>Natronincolaceae</taxon>
        <taxon>Natronincola</taxon>
    </lineage>
</organism>